<dbReference type="NCBIfam" id="TIGR03327">
    <property type="entry name" value="AMP_phos"/>
    <property type="match status" value="1"/>
</dbReference>
<dbReference type="SUPFAM" id="SSF54680">
    <property type="entry name" value="Pyrimidine nucleoside phosphorylase C-terminal domain"/>
    <property type="match status" value="1"/>
</dbReference>
<dbReference type="InterPro" id="IPR000053">
    <property type="entry name" value="Thymidine/pyrmidine_PPase"/>
</dbReference>
<proteinExistence type="inferred from homology"/>
<evidence type="ECO:0000313" key="5">
    <source>
        <dbReference type="EMBL" id="AKG92387.1"/>
    </source>
</evidence>
<keyword evidence="6" id="KW-1185">Reference proteome</keyword>
<comment type="similarity">
    <text evidence="3">Belongs to the thymidine/pyrimidine-nucleoside phosphorylase family. Type 2 subfamily.</text>
</comment>
<dbReference type="InParanoid" id="A0A0F7IHZ8"/>
<comment type="catalytic activity">
    <reaction evidence="3">
        <text>AMP + phosphate = alpha-D-ribose 1,5-bisphosphate + adenine</text>
        <dbReference type="Rhea" id="RHEA:36975"/>
        <dbReference type="ChEBI" id="CHEBI:16708"/>
        <dbReference type="ChEBI" id="CHEBI:43474"/>
        <dbReference type="ChEBI" id="CHEBI:68688"/>
        <dbReference type="ChEBI" id="CHEBI:456215"/>
        <dbReference type="EC" id="2.4.2.57"/>
    </reaction>
</comment>
<dbReference type="EC" id="2.4.2.57" evidence="3"/>
<dbReference type="GO" id="GO:0006196">
    <property type="term" value="P:AMP catabolic process"/>
    <property type="evidence" value="ECO:0007669"/>
    <property type="project" value="UniProtKB-UniRule"/>
</dbReference>
<dbReference type="PANTHER" id="PTHR10515">
    <property type="entry name" value="THYMIDINE PHOSPHORYLASE"/>
    <property type="match status" value="1"/>
</dbReference>
<evidence type="ECO:0000256" key="1">
    <source>
        <dbReference type="ARBA" id="ARBA00022676"/>
    </source>
</evidence>
<dbReference type="PATRIC" id="fig|113653.22.peg.258"/>
<evidence type="ECO:0000259" key="4">
    <source>
        <dbReference type="SMART" id="SM00941"/>
    </source>
</evidence>
<evidence type="ECO:0000256" key="2">
    <source>
        <dbReference type="ARBA" id="ARBA00022679"/>
    </source>
</evidence>
<comment type="catalytic activity">
    <reaction evidence="3">
        <text>CMP + phosphate = cytosine + alpha-D-ribose 1,5-bisphosphate</text>
        <dbReference type="Rhea" id="RHEA:36987"/>
        <dbReference type="ChEBI" id="CHEBI:16040"/>
        <dbReference type="ChEBI" id="CHEBI:43474"/>
        <dbReference type="ChEBI" id="CHEBI:60377"/>
        <dbReference type="ChEBI" id="CHEBI:68688"/>
        <dbReference type="EC" id="2.4.2.57"/>
    </reaction>
</comment>
<feature type="binding site" evidence="3">
    <location>
        <position position="289"/>
    </location>
    <ligand>
        <name>AMP</name>
        <dbReference type="ChEBI" id="CHEBI:456215"/>
    </ligand>
</feature>
<dbReference type="InterPro" id="IPR017459">
    <property type="entry name" value="Glycosyl_Trfase_fam3_N_dom"/>
</dbReference>
<dbReference type="Gene3D" id="3.40.1030.10">
    <property type="entry name" value="Nucleoside phosphorylase/phosphoribosyltransferase catalytic domain"/>
    <property type="match status" value="1"/>
</dbReference>
<name>A0A0F7IHZ8_9EURY</name>
<keyword evidence="1 3" id="KW-0328">Glycosyltransferase</keyword>
<dbReference type="PANTHER" id="PTHR10515:SF0">
    <property type="entry name" value="THYMIDINE PHOSPHORYLASE"/>
    <property type="match status" value="1"/>
</dbReference>
<dbReference type="Pfam" id="PF00591">
    <property type="entry name" value="Glycos_transf_3"/>
    <property type="match status" value="1"/>
</dbReference>
<dbReference type="InterPro" id="IPR009010">
    <property type="entry name" value="Asp_de-COase-like_dom_sf"/>
</dbReference>
<dbReference type="SUPFAM" id="SSF52418">
    <property type="entry name" value="Nucleoside phosphorylase/phosphoribosyltransferase catalytic domain"/>
    <property type="match status" value="1"/>
</dbReference>
<accession>A0A0F7IHZ8</accession>
<dbReference type="GO" id="GO:0016208">
    <property type="term" value="F:AMP binding"/>
    <property type="evidence" value="ECO:0007669"/>
    <property type="project" value="UniProtKB-UniRule"/>
</dbReference>
<dbReference type="SUPFAM" id="SSF47648">
    <property type="entry name" value="Nucleoside phosphorylase/phosphoribosyltransferase N-terminal domain"/>
    <property type="match status" value="1"/>
</dbReference>
<feature type="binding site" evidence="3">
    <location>
        <position position="265"/>
    </location>
    <ligand>
        <name>AMP</name>
        <dbReference type="ChEBI" id="CHEBI:456215"/>
    </ligand>
</feature>
<dbReference type="AlphaFoldDB" id="A0A0F7IHZ8"/>
<dbReference type="EMBL" id="CP011267">
    <property type="protein sequence ID" value="AKG92387.1"/>
    <property type="molecule type" value="Genomic_DNA"/>
</dbReference>
<dbReference type="HAMAP" id="MF_02132">
    <property type="entry name" value="AMP_phosphorylase"/>
    <property type="match status" value="1"/>
</dbReference>
<dbReference type="Gene3D" id="3.90.1170.30">
    <property type="entry name" value="Pyrimidine nucleoside phosphorylase-like, C-terminal domain"/>
    <property type="match status" value="1"/>
</dbReference>
<dbReference type="Gene3D" id="2.40.40.20">
    <property type="match status" value="1"/>
</dbReference>
<dbReference type="STRING" id="113653.GAH_00259"/>
<feature type="binding site" evidence="3">
    <location>
        <position position="169"/>
    </location>
    <ligand>
        <name>AMP</name>
        <dbReference type="ChEBI" id="CHEBI:456215"/>
    </ligand>
</feature>
<dbReference type="InterPro" id="IPR017713">
    <property type="entry name" value="AMP_phosphorylase"/>
</dbReference>
<dbReference type="HOGENOM" id="CLU_025040_6_0_2"/>
<dbReference type="GO" id="GO:0046125">
    <property type="term" value="P:pyrimidine deoxyribonucleoside metabolic process"/>
    <property type="evidence" value="ECO:0007669"/>
    <property type="project" value="InterPro"/>
</dbReference>
<reference evidence="5 6" key="1">
    <citation type="submission" date="2015-04" db="EMBL/GenBank/DDBJ databases">
        <title>The complete genome sequence of the hyperthermophilic, obligate iron-reducing archaeon Geoglobus ahangari strain 234T.</title>
        <authorList>
            <person name="Manzella M.P."/>
            <person name="Holmes D.E."/>
            <person name="Rocheleau J.M."/>
            <person name="Chung A."/>
            <person name="Reguera G."/>
            <person name="Kashefi K."/>
        </authorList>
    </citation>
    <scope>NUCLEOTIDE SEQUENCE [LARGE SCALE GENOMIC DNA]</scope>
    <source>
        <strain evidence="5 6">234</strain>
    </source>
</reference>
<dbReference type="InterPro" id="IPR013466">
    <property type="entry name" value="Thymidine/AMP_Pase"/>
</dbReference>
<dbReference type="RefSeq" id="WP_048094337.1">
    <property type="nucleotide sequence ID" value="NZ_CP011267.1"/>
</dbReference>
<dbReference type="InterPro" id="IPR013102">
    <property type="entry name" value="PYNP_C"/>
</dbReference>
<dbReference type="GO" id="GO:0005829">
    <property type="term" value="C:cytosol"/>
    <property type="evidence" value="ECO:0007669"/>
    <property type="project" value="TreeGrafter"/>
</dbReference>
<comment type="catalytic activity">
    <reaction evidence="3">
        <text>UMP + phosphate = alpha-D-ribose 1,5-bisphosphate + uracil</text>
        <dbReference type="Rhea" id="RHEA:36991"/>
        <dbReference type="ChEBI" id="CHEBI:17568"/>
        <dbReference type="ChEBI" id="CHEBI:43474"/>
        <dbReference type="ChEBI" id="CHEBI:57865"/>
        <dbReference type="ChEBI" id="CHEBI:68688"/>
        <dbReference type="EC" id="2.4.2.57"/>
    </reaction>
</comment>
<feature type="binding site" evidence="3">
    <location>
        <begin position="195"/>
        <end position="200"/>
    </location>
    <ligand>
        <name>AMP</name>
        <dbReference type="ChEBI" id="CHEBI:456215"/>
    </ligand>
</feature>
<dbReference type="KEGG" id="gah:GAH_00259"/>
<feature type="domain" description="Pyrimidine nucleoside phosphorylase C-terminal" evidence="4">
    <location>
        <begin position="423"/>
        <end position="490"/>
    </location>
</feature>
<gene>
    <name evidence="5" type="ORF">GAH_00259</name>
</gene>
<dbReference type="PROSITE" id="PS00647">
    <property type="entry name" value="THYMID_PHOSPHORYLASE"/>
    <property type="match status" value="1"/>
</dbReference>
<evidence type="ECO:0000256" key="3">
    <source>
        <dbReference type="HAMAP-Rule" id="MF_02132"/>
    </source>
</evidence>
<dbReference type="OrthoDB" id="9827at2157"/>
<dbReference type="Proteomes" id="UP000034723">
    <property type="component" value="Chromosome"/>
</dbReference>
<dbReference type="GO" id="GO:0006206">
    <property type="term" value="P:pyrimidine nucleobase metabolic process"/>
    <property type="evidence" value="ECO:0007669"/>
    <property type="project" value="InterPro"/>
</dbReference>
<sequence>MKLTATILPIKVGRYSVALNKEDAAEIGVVEGDRVRIARRGRSVSASVQIATGLIARGKIGVYQDVAEELEIGEGGEVEVYPVSRPVSVELIRKKLEGKKFTRDELREIIEDIVENNLTEVELTAFVLANYLVGMDFDEIEWMTRAMIDTGETIEFDKGIVVDKHSIGGVPGNKVSLIIVPTVASAGLLIPKTASRAITSASGTADTMEVLANVNLSVSEIKEITEEVGGVIAWGGATNIAPADDRIIRVEYPLSIDPRPQLLASVMAKKGAIGARHVAIDIPVGNGAKLPNVAEGRKLAGEFVELGRRLNLNVSCAITNGSQPIGRTVGPALEAREALKLMEDRQGSSSLLEKSLGIAGMIFEMAGLTSSGYEMAKELFMNGKSLEKFRQIVEAQGGDGNVKSDDIRLGEERYVIESKFEGAVVDVINSRIVKIARLAGAPKDKGAGVYIHKKRGEVVKPGEPLITIYAEKGWKLNNAVEFAVENPPVIVSGMILERYPSFKYV</sequence>
<dbReference type="GeneID" id="24802845"/>
<dbReference type="GO" id="GO:0016763">
    <property type="term" value="F:pentosyltransferase activity"/>
    <property type="evidence" value="ECO:0007669"/>
    <property type="project" value="UniProtKB-UniRule"/>
</dbReference>
<dbReference type="NCBIfam" id="TIGR02645">
    <property type="entry name" value="ARCH_P_rylase"/>
    <property type="match status" value="1"/>
</dbReference>
<dbReference type="InterPro" id="IPR036566">
    <property type="entry name" value="PYNP-like_C_sf"/>
</dbReference>
<dbReference type="Pfam" id="PF02885">
    <property type="entry name" value="Glycos_trans_3N"/>
    <property type="match status" value="1"/>
</dbReference>
<dbReference type="Gene3D" id="1.20.970.50">
    <property type="match status" value="1"/>
</dbReference>
<feature type="binding site" evidence="3">
    <location>
        <position position="204"/>
    </location>
    <ligand>
        <name>AMP</name>
        <dbReference type="ChEBI" id="CHEBI:456215"/>
    </ligand>
</feature>
<dbReference type="SMART" id="SM00941">
    <property type="entry name" value="PYNP_C"/>
    <property type="match status" value="1"/>
</dbReference>
<protein>
    <recommendedName>
        <fullName evidence="3">AMP phosphorylase</fullName>
        <shortName evidence="3">AMPpase</shortName>
        <ecNumber evidence="3">2.4.2.57</ecNumber>
    </recommendedName>
    <alternativeName>
        <fullName evidence="3">Nucleoside monophosphate phosphorylase</fullName>
        <shortName evidence="3">NMP phosphorylase</shortName>
    </alternativeName>
</protein>
<comment type="function">
    <text evidence="3">Catalyzes the conversion of AMP and phosphate to adenine and ribose 1,5-bisphosphate (R15P). Exhibits phosphorylase activity toward CMP and UMP in addition to AMP. Functions in an archaeal AMP degradation pathway, together with R15P isomerase and RubisCO.</text>
</comment>
<dbReference type="Pfam" id="PF07831">
    <property type="entry name" value="PYNP_C"/>
    <property type="match status" value="1"/>
</dbReference>
<keyword evidence="2 3" id="KW-0808">Transferase</keyword>
<dbReference type="FunCoup" id="A0A0F7IHZ8">
    <property type="interactions" value="21"/>
</dbReference>
<dbReference type="InterPro" id="IPR036320">
    <property type="entry name" value="Glycosyl_Trfase_fam3_N_dom_sf"/>
</dbReference>
<evidence type="ECO:0000313" key="6">
    <source>
        <dbReference type="Proteomes" id="UP000034723"/>
    </source>
</evidence>
<dbReference type="SUPFAM" id="SSF50692">
    <property type="entry name" value="ADC-like"/>
    <property type="match status" value="1"/>
</dbReference>
<dbReference type="InterPro" id="IPR000312">
    <property type="entry name" value="Glycosyl_Trfase_fam3"/>
</dbReference>
<organism evidence="5 6">
    <name type="scientific">Geoglobus ahangari</name>
    <dbReference type="NCBI Taxonomy" id="113653"/>
    <lineage>
        <taxon>Archaea</taxon>
        <taxon>Methanobacteriati</taxon>
        <taxon>Methanobacteriota</taxon>
        <taxon>Archaeoglobi</taxon>
        <taxon>Archaeoglobales</taxon>
        <taxon>Archaeoglobaceae</taxon>
        <taxon>Geoglobus</taxon>
    </lineage>
</organism>
<dbReference type="GO" id="GO:0004645">
    <property type="term" value="F:1,4-alpha-oligoglucan phosphorylase activity"/>
    <property type="evidence" value="ECO:0007669"/>
    <property type="project" value="InterPro"/>
</dbReference>
<dbReference type="InterPro" id="IPR017872">
    <property type="entry name" value="Pyrmidine_PPase_CS"/>
</dbReference>
<dbReference type="InterPro" id="IPR035902">
    <property type="entry name" value="Nuc_phospho_transferase"/>
</dbReference>
<feature type="active site" description="Proton donor" evidence="3">
    <location>
        <position position="257"/>
    </location>
</feature>
<dbReference type="NCBIfam" id="NF003338">
    <property type="entry name" value="PRK04350.1"/>
    <property type="match status" value="1"/>
</dbReference>